<evidence type="ECO:0000313" key="3">
    <source>
        <dbReference type="EMBL" id="KJH45836.1"/>
    </source>
</evidence>
<name>A0A0D8XTY6_DICVI</name>
<reference evidence="4" key="2">
    <citation type="journal article" date="2016" name="Sci. Rep.">
        <title>Dictyocaulus viviparus genome, variome and transcriptome elucidate lungworm biology and support future intervention.</title>
        <authorList>
            <person name="McNulty S.N."/>
            <person name="Strube C."/>
            <person name="Rosa B.A."/>
            <person name="Martin J.C."/>
            <person name="Tyagi R."/>
            <person name="Choi Y.J."/>
            <person name="Wang Q."/>
            <person name="Hallsworth Pepin K."/>
            <person name="Zhang X."/>
            <person name="Ozersky P."/>
            <person name="Wilson R.K."/>
            <person name="Sternberg P.W."/>
            <person name="Gasser R.B."/>
            <person name="Mitreva M."/>
        </authorList>
    </citation>
    <scope>NUCLEOTIDE SEQUENCE [LARGE SCALE GENOMIC DNA]</scope>
    <source>
        <strain evidence="4">HannoverDv2000</strain>
    </source>
</reference>
<feature type="region of interest" description="Disordered" evidence="1">
    <location>
        <begin position="1"/>
        <end position="21"/>
    </location>
</feature>
<evidence type="ECO:0000313" key="4">
    <source>
        <dbReference type="Proteomes" id="UP000053766"/>
    </source>
</evidence>
<dbReference type="AlphaFoldDB" id="A0A0D8XTY6"/>
<proteinExistence type="predicted"/>
<keyword evidence="4" id="KW-1185">Reference proteome</keyword>
<dbReference type="EMBL" id="KN716384">
    <property type="protein sequence ID" value="KJH45836.1"/>
    <property type="molecule type" value="Genomic_DNA"/>
</dbReference>
<evidence type="ECO:0000256" key="2">
    <source>
        <dbReference type="SAM" id="Phobius"/>
    </source>
</evidence>
<keyword evidence="2" id="KW-0472">Membrane</keyword>
<reference evidence="3 4" key="1">
    <citation type="submission" date="2013-11" db="EMBL/GenBank/DDBJ databases">
        <title>Draft genome of the bovine lungworm Dictyocaulus viviparus.</title>
        <authorList>
            <person name="Mitreva M."/>
        </authorList>
    </citation>
    <scope>NUCLEOTIDE SEQUENCE [LARGE SCALE GENOMIC DNA]</scope>
    <source>
        <strain evidence="3 4">HannoverDv2000</strain>
    </source>
</reference>
<dbReference type="OrthoDB" id="6139674at2759"/>
<keyword evidence="2" id="KW-1133">Transmembrane helix</keyword>
<feature type="transmembrane region" description="Helical" evidence="2">
    <location>
        <begin position="144"/>
        <end position="164"/>
    </location>
</feature>
<organism evidence="3 4">
    <name type="scientific">Dictyocaulus viviparus</name>
    <name type="common">Bovine lungworm</name>
    <dbReference type="NCBI Taxonomy" id="29172"/>
    <lineage>
        <taxon>Eukaryota</taxon>
        <taxon>Metazoa</taxon>
        <taxon>Ecdysozoa</taxon>
        <taxon>Nematoda</taxon>
        <taxon>Chromadorea</taxon>
        <taxon>Rhabditida</taxon>
        <taxon>Rhabditina</taxon>
        <taxon>Rhabditomorpha</taxon>
        <taxon>Strongyloidea</taxon>
        <taxon>Metastrongylidae</taxon>
        <taxon>Dictyocaulus</taxon>
    </lineage>
</organism>
<keyword evidence="2" id="KW-0812">Transmembrane</keyword>
<gene>
    <name evidence="3" type="ORF">DICVIV_08129</name>
</gene>
<accession>A0A0D8XTY6</accession>
<evidence type="ECO:0000256" key="1">
    <source>
        <dbReference type="SAM" id="MobiDB-lite"/>
    </source>
</evidence>
<sequence>MCKVCRSGRRDEPPSTCPTLKERLEGTKPLRDIPLKGVKKIIRLEEPNQFLIDEDMAVPRQIYPPSTRPSNGIIPNITVGKIFVSYDSKRQRRELYGPHISISKGYPEIDLIGELKVLDTVDDVMCSECKIASTDCISPFNCSLAAAAVLIIPTIAATVILVLIRKSNNFSNKIIRFQN</sequence>
<protein>
    <submittedName>
        <fullName evidence="3">Uncharacterized protein</fullName>
    </submittedName>
</protein>
<dbReference type="Proteomes" id="UP000053766">
    <property type="component" value="Unassembled WGS sequence"/>
</dbReference>